<dbReference type="GO" id="GO:0032875">
    <property type="term" value="P:regulation of DNA endoreduplication"/>
    <property type="evidence" value="ECO:0007669"/>
    <property type="project" value="InterPro"/>
</dbReference>
<protein>
    <submittedName>
        <fullName evidence="3">Uncharacterized protein</fullName>
    </submittedName>
</protein>
<dbReference type="Proteomes" id="UP000886885">
    <property type="component" value="Chromosome 9A"/>
</dbReference>
<dbReference type="GO" id="GO:0004860">
    <property type="term" value="F:protein kinase inhibitor activity"/>
    <property type="evidence" value="ECO:0007669"/>
    <property type="project" value="UniProtKB-KW"/>
</dbReference>
<dbReference type="AlphaFoldDB" id="A0A8X7Z4C5"/>
<proteinExistence type="predicted"/>
<evidence type="ECO:0000313" key="4">
    <source>
        <dbReference type="Proteomes" id="UP000886885"/>
    </source>
</evidence>
<evidence type="ECO:0000256" key="1">
    <source>
        <dbReference type="ARBA" id="ARBA00023013"/>
    </source>
</evidence>
<keyword evidence="4" id="KW-1185">Reference proteome</keyword>
<evidence type="ECO:0000313" key="3">
    <source>
        <dbReference type="EMBL" id="KAG6762181.1"/>
    </source>
</evidence>
<dbReference type="OrthoDB" id="650965at2759"/>
<keyword evidence="1" id="KW-0649">Protein kinase inhibitor</keyword>
<sequence>MVAEETKPFTHVWKQKSKELATRSSDTPALIDGHGNGIPWWGAAARKSHHVYNCQKELSNEGSVPLGRCRSSQLSTDLEINDNFDYKGVYVEGSGWVLLSHLQGFFYLGEMKREGSFERMAVVVEENDGCSTPKHRRIPEPAVCPPPPKKKPFKFWKKRDPPKDGYFNPPELEQLLFPMVSRRQSCA</sequence>
<name>A0A8X7Z4C5_POPTO</name>
<evidence type="ECO:0000256" key="2">
    <source>
        <dbReference type="ARBA" id="ARBA00023306"/>
    </source>
</evidence>
<gene>
    <name evidence="3" type="ORF">POTOM_032670</name>
</gene>
<accession>A0A8X7Z4C5</accession>
<dbReference type="PANTHER" id="PTHR33142">
    <property type="entry name" value="CYCLIN-DEPENDENT PROTEIN KINASE INHIBITOR SMR13"/>
    <property type="match status" value="1"/>
</dbReference>
<dbReference type="EMBL" id="JAAWWB010000017">
    <property type="protein sequence ID" value="KAG6762181.1"/>
    <property type="molecule type" value="Genomic_DNA"/>
</dbReference>
<organism evidence="3 4">
    <name type="scientific">Populus tomentosa</name>
    <name type="common">Chinese white poplar</name>
    <dbReference type="NCBI Taxonomy" id="118781"/>
    <lineage>
        <taxon>Eukaryota</taxon>
        <taxon>Viridiplantae</taxon>
        <taxon>Streptophyta</taxon>
        <taxon>Embryophyta</taxon>
        <taxon>Tracheophyta</taxon>
        <taxon>Spermatophyta</taxon>
        <taxon>Magnoliopsida</taxon>
        <taxon>eudicotyledons</taxon>
        <taxon>Gunneridae</taxon>
        <taxon>Pentapetalae</taxon>
        <taxon>rosids</taxon>
        <taxon>fabids</taxon>
        <taxon>Malpighiales</taxon>
        <taxon>Salicaceae</taxon>
        <taxon>Saliceae</taxon>
        <taxon>Populus</taxon>
    </lineage>
</organism>
<dbReference type="InterPro" id="IPR040389">
    <property type="entry name" value="SMR"/>
</dbReference>
<dbReference type="GO" id="GO:0005634">
    <property type="term" value="C:nucleus"/>
    <property type="evidence" value="ECO:0007669"/>
    <property type="project" value="TreeGrafter"/>
</dbReference>
<keyword evidence="2" id="KW-0131">Cell cycle</keyword>
<dbReference type="PANTHER" id="PTHR33142:SF15">
    <property type="entry name" value="CYCLIN-DEPENDENT PROTEIN KINASE INHIBITOR SMR4"/>
    <property type="match status" value="1"/>
</dbReference>
<comment type="caution">
    <text evidence="3">The sequence shown here is derived from an EMBL/GenBank/DDBJ whole genome shotgun (WGS) entry which is preliminary data.</text>
</comment>
<reference evidence="3" key="1">
    <citation type="journal article" date="2020" name="bioRxiv">
        <title>Hybrid origin of Populus tomentosa Carr. identified through genome sequencing and phylogenomic analysis.</title>
        <authorList>
            <person name="An X."/>
            <person name="Gao K."/>
            <person name="Chen Z."/>
            <person name="Li J."/>
            <person name="Yang X."/>
            <person name="Yang X."/>
            <person name="Zhou J."/>
            <person name="Guo T."/>
            <person name="Zhao T."/>
            <person name="Huang S."/>
            <person name="Miao D."/>
            <person name="Khan W.U."/>
            <person name="Rao P."/>
            <person name="Ye M."/>
            <person name="Lei B."/>
            <person name="Liao W."/>
            <person name="Wang J."/>
            <person name="Ji L."/>
            <person name="Li Y."/>
            <person name="Guo B."/>
            <person name="Mustafa N.S."/>
            <person name="Li S."/>
            <person name="Yun Q."/>
            <person name="Keller S.R."/>
            <person name="Mao J."/>
            <person name="Zhang R."/>
            <person name="Strauss S.H."/>
        </authorList>
    </citation>
    <scope>NUCLEOTIDE SEQUENCE</scope>
    <source>
        <strain evidence="3">GM15</strain>
        <tissue evidence="3">Leaf</tissue>
    </source>
</reference>